<feature type="transmembrane region" description="Helical" evidence="8">
    <location>
        <begin position="285"/>
        <end position="305"/>
    </location>
</feature>
<feature type="transmembrane region" description="Helical" evidence="8">
    <location>
        <begin position="188"/>
        <end position="211"/>
    </location>
</feature>
<accession>A0ABV9TAJ1</accession>
<dbReference type="Pfam" id="PF03222">
    <property type="entry name" value="Trp_Tyr_perm"/>
    <property type="match status" value="1"/>
</dbReference>
<comment type="subcellular location">
    <subcellularLocation>
        <location evidence="1">Cell inner membrane</location>
        <topology evidence="1">Multi-pass membrane protein</topology>
    </subcellularLocation>
</comment>
<dbReference type="EMBL" id="JBHSJH010000001">
    <property type="protein sequence ID" value="MFC4892140.1"/>
    <property type="molecule type" value="Genomic_DNA"/>
</dbReference>
<feature type="transmembrane region" description="Helical" evidence="8">
    <location>
        <begin position="31"/>
        <end position="50"/>
    </location>
</feature>
<dbReference type="InterPro" id="IPR018227">
    <property type="entry name" value="Amino_acid_transport_2"/>
</dbReference>
<keyword evidence="2" id="KW-0813">Transport</keyword>
<name>A0ABV9TAJ1_9GAMM</name>
<evidence type="ECO:0000256" key="3">
    <source>
        <dbReference type="ARBA" id="ARBA00022475"/>
    </source>
</evidence>
<evidence type="ECO:0000256" key="5">
    <source>
        <dbReference type="ARBA" id="ARBA00022692"/>
    </source>
</evidence>
<keyword evidence="6 8" id="KW-1133">Transmembrane helix</keyword>
<protein>
    <submittedName>
        <fullName evidence="9">Aromatic amino acid transport family protein</fullName>
    </submittedName>
</protein>
<dbReference type="PANTHER" id="PTHR35334:SF2">
    <property type="entry name" value="SERINE TRANSPORTER SDAC"/>
    <property type="match status" value="1"/>
</dbReference>
<evidence type="ECO:0000256" key="1">
    <source>
        <dbReference type="ARBA" id="ARBA00004429"/>
    </source>
</evidence>
<evidence type="ECO:0000256" key="8">
    <source>
        <dbReference type="SAM" id="Phobius"/>
    </source>
</evidence>
<gene>
    <name evidence="9" type="ORF">ACFPDQ_03655</name>
</gene>
<dbReference type="Gene3D" id="1.20.1740.10">
    <property type="entry name" value="Amino acid/polyamine transporter I"/>
    <property type="match status" value="1"/>
</dbReference>
<evidence type="ECO:0000256" key="6">
    <source>
        <dbReference type="ARBA" id="ARBA00022989"/>
    </source>
</evidence>
<evidence type="ECO:0000256" key="2">
    <source>
        <dbReference type="ARBA" id="ARBA00022448"/>
    </source>
</evidence>
<keyword evidence="5 8" id="KW-0812">Transmembrane</keyword>
<keyword evidence="4" id="KW-0997">Cell inner membrane</keyword>
<feature type="transmembrane region" description="Helical" evidence="8">
    <location>
        <begin position="326"/>
        <end position="346"/>
    </location>
</feature>
<evidence type="ECO:0000313" key="9">
    <source>
        <dbReference type="EMBL" id="MFC4892140.1"/>
    </source>
</evidence>
<evidence type="ECO:0000313" key="10">
    <source>
        <dbReference type="Proteomes" id="UP001595926"/>
    </source>
</evidence>
<keyword evidence="3" id="KW-1003">Cell membrane</keyword>
<dbReference type="Proteomes" id="UP001595926">
    <property type="component" value="Unassembled WGS sequence"/>
</dbReference>
<feature type="transmembrane region" description="Helical" evidence="8">
    <location>
        <begin position="386"/>
        <end position="406"/>
    </location>
</feature>
<evidence type="ECO:0000256" key="4">
    <source>
        <dbReference type="ARBA" id="ARBA00022519"/>
    </source>
</evidence>
<feature type="transmembrane region" description="Helical" evidence="8">
    <location>
        <begin position="148"/>
        <end position="168"/>
    </location>
</feature>
<feature type="transmembrane region" description="Helical" evidence="8">
    <location>
        <begin position="7"/>
        <end position="25"/>
    </location>
</feature>
<sequence>MKRNEDFMWSLSLYGTAIGAGVLFLPIQTGISGIVPILVVLVFIFPMVFLSHRALCRFVISNPNTNSDITVVADDYFGKIGGIIFNILYLFAILPILLVYSVGITNTLANFFQYQLHYDIHNRFLLSFFTILSLTFIINFGQKFIIRVMSFLVFPFIIALLILSLWMIPYWDMGILRNSFEYNHTFSGVLLAIWIIMPILIFSFNHSPIISSLAVYTKKRYKQDADIKASRIIAFSNILMIITVVIFVISSMLTLSPDDLMKAKEENISILSYLASHFDNYSLDYIAPLVALVAMSKSFFGHYLGSKEGIDGIVYKISKNSISQKTIKPITLSIVFISCWLVAYLNPNILDMISSIGGLVLAIILFIMPIYSIYKIKYLKQYKNPLGDIFILFVGIVALSSAIYVLL</sequence>
<evidence type="ECO:0000256" key="7">
    <source>
        <dbReference type="ARBA" id="ARBA00023136"/>
    </source>
</evidence>
<proteinExistence type="predicted"/>
<feature type="transmembrane region" description="Helical" evidence="8">
    <location>
        <begin position="352"/>
        <end position="374"/>
    </location>
</feature>
<dbReference type="RefSeq" id="WP_119331285.1">
    <property type="nucleotide sequence ID" value="NZ_JBHSJH010000001.1"/>
</dbReference>
<feature type="transmembrane region" description="Helical" evidence="8">
    <location>
        <begin position="83"/>
        <end position="104"/>
    </location>
</feature>
<comment type="caution">
    <text evidence="9">The sequence shown here is derived from an EMBL/GenBank/DDBJ whole genome shotgun (WGS) entry which is preliminary data.</text>
</comment>
<dbReference type="PANTHER" id="PTHR35334">
    <property type="entry name" value="SERINE TRANSPORTER"/>
    <property type="match status" value="1"/>
</dbReference>
<organism evidence="9 10">
    <name type="scientific">Pseudofrancisella aestuarii</name>
    <dbReference type="NCBI Taxonomy" id="2670347"/>
    <lineage>
        <taxon>Bacteria</taxon>
        <taxon>Pseudomonadati</taxon>
        <taxon>Pseudomonadota</taxon>
        <taxon>Gammaproteobacteria</taxon>
        <taxon>Thiotrichales</taxon>
        <taxon>Francisellaceae</taxon>
        <taxon>Pseudofrancisella</taxon>
    </lineage>
</organism>
<feature type="transmembrane region" description="Helical" evidence="8">
    <location>
        <begin position="232"/>
        <end position="253"/>
    </location>
</feature>
<keyword evidence="7 8" id="KW-0472">Membrane</keyword>
<keyword evidence="10" id="KW-1185">Reference proteome</keyword>
<reference evidence="10" key="1">
    <citation type="journal article" date="2019" name="Int. J. Syst. Evol. Microbiol.">
        <title>The Global Catalogue of Microorganisms (GCM) 10K type strain sequencing project: providing services to taxonomists for standard genome sequencing and annotation.</title>
        <authorList>
            <consortium name="The Broad Institute Genomics Platform"/>
            <consortium name="The Broad Institute Genome Sequencing Center for Infectious Disease"/>
            <person name="Wu L."/>
            <person name="Ma J."/>
        </authorList>
    </citation>
    <scope>NUCLEOTIDE SEQUENCE [LARGE SCALE GENOMIC DNA]</scope>
    <source>
        <strain evidence="10">CGMCC 1.13718</strain>
    </source>
</reference>
<feature type="transmembrane region" description="Helical" evidence="8">
    <location>
        <begin position="124"/>
        <end position="141"/>
    </location>
</feature>